<evidence type="ECO:0000313" key="1">
    <source>
        <dbReference type="EMBL" id="JAU92439.1"/>
    </source>
</evidence>
<accession>A0A1J3JIY5</accession>
<name>A0A1J3JIY5_NOCCA</name>
<organism evidence="1">
    <name type="scientific">Noccaea caerulescens</name>
    <name type="common">Alpine penny-cress</name>
    <name type="synonym">Thlaspi caerulescens</name>
    <dbReference type="NCBI Taxonomy" id="107243"/>
    <lineage>
        <taxon>Eukaryota</taxon>
        <taxon>Viridiplantae</taxon>
        <taxon>Streptophyta</taxon>
        <taxon>Embryophyta</taxon>
        <taxon>Tracheophyta</taxon>
        <taxon>Spermatophyta</taxon>
        <taxon>Magnoliopsida</taxon>
        <taxon>eudicotyledons</taxon>
        <taxon>Gunneridae</taxon>
        <taxon>Pentapetalae</taxon>
        <taxon>rosids</taxon>
        <taxon>malvids</taxon>
        <taxon>Brassicales</taxon>
        <taxon>Brassicaceae</taxon>
        <taxon>Coluteocarpeae</taxon>
        <taxon>Noccaea</taxon>
    </lineage>
</organism>
<gene>
    <name evidence="1" type="ORF">MP_TR5581_c5_g1_i1_g.15446</name>
</gene>
<protein>
    <submittedName>
        <fullName evidence="1">Uncharacterized protein</fullName>
    </submittedName>
</protein>
<reference evidence="1" key="1">
    <citation type="submission" date="2016-07" db="EMBL/GenBank/DDBJ databases">
        <title>De novo transcriptome assembly of four accessions of the metal hyperaccumulator plant Noccaea caerulescens.</title>
        <authorList>
            <person name="Blande D."/>
            <person name="Halimaa P."/>
            <person name="Tervahauta A.I."/>
            <person name="Aarts M.G."/>
            <person name="Karenlampi S.O."/>
        </authorList>
    </citation>
    <scope>NUCLEOTIDE SEQUENCE</scope>
</reference>
<dbReference type="EMBL" id="GEVM01013499">
    <property type="protein sequence ID" value="JAU92439.1"/>
    <property type="molecule type" value="Transcribed_RNA"/>
</dbReference>
<dbReference type="AlphaFoldDB" id="A0A1J3JIY5"/>
<proteinExistence type="predicted"/>
<sequence length="90" mass="10217">MTPAPPRPLAVTEVIKTVKIIMANKTSSSSSTVNQRYISSLPTKFLPTLTHNFISKLILLQRRSPKFYILRSSFSKTPNHQRLEILRAHA</sequence>